<feature type="region of interest" description="Disordered" evidence="1">
    <location>
        <begin position="68"/>
        <end position="104"/>
    </location>
</feature>
<evidence type="ECO:0000313" key="2">
    <source>
        <dbReference type="EMBL" id="WEL19354.1"/>
    </source>
</evidence>
<gene>
    <name evidence="2" type="ORF">SVXNc_0329</name>
</gene>
<dbReference type="GeneID" id="98290365"/>
<accession>A0ABY8CDR6</accession>
<dbReference type="EMBL" id="CP104395">
    <property type="protein sequence ID" value="WEL19354.1"/>
    <property type="molecule type" value="Genomic_DNA"/>
</dbReference>
<evidence type="ECO:0000256" key="1">
    <source>
        <dbReference type="SAM" id="MobiDB-lite"/>
    </source>
</evidence>
<sequence>MSLADKKEEAEAVLDSAEMMLETYGSTGKTARELETKVKQLRNELQDPDSESSLNKKINEIRDLMDDMKETDSMGGGMMDEGDMMGGGPGGGMGGPDDDGMPPM</sequence>
<evidence type="ECO:0000313" key="3">
    <source>
        <dbReference type="Proteomes" id="UP001218034"/>
    </source>
</evidence>
<proteinExistence type="predicted"/>
<name>A0ABY8CDR6_9ARCH</name>
<keyword evidence="3" id="KW-1185">Reference proteome</keyword>
<protein>
    <submittedName>
        <fullName evidence="2">Uncharacterized protein</fullName>
    </submittedName>
</protein>
<organism evidence="2 3">
    <name type="scientific">Candidatus Nanohalococcus occultus</name>
    <dbReference type="NCBI Taxonomy" id="2978047"/>
    <lineage>
        <taxon>Archaea</taxon>
        <taxon>Candidatus Nanohalarchaeota</taxon>
        <taxon>Candidatus Nanohalarchaeota incertae sedis</taxon>
        <taxon>Candidatus Nanohalococcus</taxon>
    </lineage>
</organism>
<dbReference type="RefSeq" id="WP_347722226.1">
    <property type="nucleotide sequence ID" value="NZ_CP104395.1"/>
</dbReference>
<feature type="compositionally biased region" description="Gly residues" evidence="1">
    <location>
        <begin position="74"/>
        <end position="95"/>
    </location>
</feature>
<dbReference type="Proteomes" id="UP001218034">
    <property type="component" value="Chromosome"/>
</dbReference>
<reference evidence="2 3" key="1">
    <citation type="submission" date="2022-09" db="EMBL/GenBank/DDBJ databases">
        <title>Xylan utilization by haloarchaea-nanohaloarchaea associations.</title>
        <authorList>
            <person name="Yakimov M."/>
        </authorList>
    </citation>
    <scope>NUCLEOTIDE SEQUENCE [LARGE SCALE GENOMIC DNA]</scope>
    <source>
        <strain evidence="2 3">SVXNc</strain>
    </source>
</reference>